<gene>
    <name evidence="4" type="ORF">BG011_007226</name>
</gene>
<evidence type="ECO:0000313" key="4">
    <source>
        <dbReference type="EMBL" id="KAG0252050.1"/>
    </source>
</evidence>
<reference evidence="4" key="1">
    <citation type="journal article" date="2020" name="Fungal Divers.">
        <title>Resolving the Mortierellaceae phylogeny through synthesis of multi-gene phylogenetics and phylogenomics.</title>
        <authorList>
            <person name="Vandepol N."/>
            <person name="Liber J."/>
            <person name="Desiro A."/>
            <person name="Na H."/>
            <person name="Kennedy M."/>
            <person name="Barry K."/>
            <person name="Grigoriev I.V."/>
            <person name="Miller A.N."/>
            <person name="O'Donnell K."/>
            <person name="Stajich J.E."/>
            <person name="Bonito G."/>
        </authorList>
    </citation>
    <scope>NUCLEOTIDE SEQUENCE</scope>
    <source>
        <strain evidence="4">KOD948</strain>
    </source>
</reference>
<feature type="compositionally biased region" description="Basic and acidic residues" evidence="2">
    <location>
        <begin position="244"/>
        <end position="269"/>
    </location>
</feature>
<dbReference type="OrthoDB" id="10018191at2759"/>
<protein>
    <recommendedName>
        <fullName evidence="3">C2H2-type domain-containing protein</fullName>
    </recommendedName>
</protein>
<evidence type="ECO:0000313" key="5">
    <source>
        <dbReference type="Proteomes" id="UP000726737"/>
    </source>
</evidence>
<dbReference type="EMBL" id="JAAAJA010000549">
    <property type="protein sequence ID" value="KAG0252050.1"/>
    <property type="molecule type" value="Genomic_DNA"/>
</dbReference>
<accession>A0A9P6PSI6</accession>
<dbReference type="InterPro" id="IPR036236">
    <property type="entry name" value="Znf_C2H2_sf"/>
</dbReference>
<dbReference type="Gene3D" id="3.30.160.60">
    <property type="entry name" value="Classic Zinc Finger"/>
    <property type="match status" value="1"/>
</dbReference>
<evidence type="ECO:0000259" key="3">
    <source>
        <dbReference type="PROSITE" id="PS50157"/>
    </source>
</evidence>
<keyword evidence="1" id="KW-0862">Zinc</keyword>
<feature type="compositionally biased region" description="Basic residues" evidence="2">
    <location>
        <begin position="362"/>
        <end position="374"/>
    </location>
</feature>
<keyword evidence="1" id="KW-0479">Metal-binding</keyword>
<dbReference type="SUPFAM" id="SSF57667">
    <property type="entry name" value="beta-beta-alpha zinc fingers"/>
    <property type="match status" value="1"/>
</dbReference>
<dbReference type="Proteomes" id="UP000726737">
    <property type="component" value="Unassembled WGS sequence"/>
</dbReference>
<dbReference type="PROSITE" id="PS50157">
    <property type="entry name" value="ZINC_FINGER_C2H2_2"/>
    <property type="match status" value="1"/>
</dbReference>
<proteinExistence type="predicted"/>
<comment type="caution">
    <text evidence="4">The sequence shown here is derived from an EMBL/GenBank/DDBJ whole genome shotgun (WGS) entry which is preliminary data.</text>
</comment>
<feature type="domain" description="C2H2-type" evidence="3">
    <location>
        <begin position="500"/>
        <end position="527"/>
    </location>
</feature>
<feature type="compositionally biased region" description="Polar residues" evidence="2">
    <location>
        <begin position="29"/>
        <end position="60"/>
    </location>
</feature>
<feature type="region of interest" description="Disordered" evidence="2">
    <location>
        <begin position="1"/>
        <end position="378"/>
    </location>
</feature>
<dbReference type="AlphaFoldDB" id="A0A9P6PSI6"/>
<feature type="compositionally biased region" description="Polar residues" evidence="2">
    <location>
        <begin position="207"/>
        <end position="229"/>
    </location>
</feature>
<feature type="region of interest" description="Disordered" evidence="2">
    <location>
        <begin position="409"/>
        <end position="464"/>
    </location>
</feature>
<feature type="compositionally biased region" description="Low complexity" evidence="2">
    <location>
        <begin position="449"/>
        <end position="459"/>
    </location>
</feature>
<keyword evidence="5" id="KW-1185">Reference proteome</keyword>
<sequence>MSTTTVPKDSLGLRPLEDESIQPMDMGNGETQQQSLLTQAPVQHEPVNQPTVTPLSSSRTLALGVEADNGQEQNAVRRHSFEYDSQIGARPEQDQGRRQGHHEHISKHVVEGHQLGQHDRTERSYQHVRSFRHEHDYRPMSETQRNYHDGPESRHRSDREQEPSQAIENRVERGHICSPAQDLETTAASESLGVHNKNRGYDELNPHYTQGQDAEQESRYPNSEPQSRQGRPCGPYRAANTIPDEAHDYGDESRKGYEETPMDVHREARSSTTPGDDVYAVKMEEDEDTSTHKIDERQHSQSSPVDTEPPLQHRHHSEAESGSSYQRRPSTQSGLKHEAEESLSDAPPSKGNIRTKRDPPKKMPKVYPPRKPRMRPAAVVEPLTMTIRTDSALSTLASAAVAIKNHQGPLSTLSVPPLSPTIRTDDPSPQISEPTTALPSDPATSTDTSQSSRPSGRSSLNAHIPQDAGGYRCALCPGERFGRVHDLKRHQISKHNEMTWPCDFCHRPFVRRDALLRHYSVKAARRDGVHPTLQEENRLQEAKARAKLLS</sequence>
<evidence type="ECO:0000256" key="2">
    <source>
        <dbReference type="SAM" id="MobiDB-lite"/>
    </source>
</evidence>
<organism evidence="4 5">
    <name type="scientific">Mortierella polycephala</name>
    <dbReference type="NCBI Taxonomy" id="41804"/>
    <lineage>
        <taxon>Eukaryota</taxon>
        <taxon>Fungi</taxon>
        <taxon>Fungi incertae sedis</taxon>
        <taxon>Mucoromycota</taxon>
        <taxon>Mortierellomycotina</taxon>
        <taxon>Mortierellomycetes</taxon>
        <taxon>Mortierellales</taxon>
        <taxon>Mortierellaceae</taxon>
        <taxon>Mortierella</taxon>
    </lineage>
</organism>
<evidence type="ECO:0000256" key="1">
    <source>
        <dbReference type="PROSITE-ProRule" id="PRU00042"/>
    </source>
</evidence>
<dbReference type="GO" id="GO:0008270">
    <property type="term" value="F:zinc ion binding"/>
    <property type="evidence" value="ECO:0007669"/>
    <property type="project" value="UniProtKB-KW"/>
</dbReference>
<feature type="compositionally biased region" description="Basic and acidic residues" evidence="2">
    <location>
        <begin position="91"/>
        <end position="162"/>
    </location>
</feature>
<feature type="compositionally biased region" description="Polar residues" evidence="2">
    <location>
        <begin position="320"/>
        <end position="334"/>
    </location>
</feature>
<feature type="compositionally biased region" description="Polar residues" evidence="2">
    <location>
        <begin position="427"/>
        <end position="448"/>
    </location>
</feature>
<feature type="compositionally biased region" description="Basic and acidic residues" evidence="2">
    <location>
        <begin position="289"/>
        <end position="299"/>
    </location>
</feature>
<dbReference type="InterPro" id="IPR013087">
    <property type="entry name" value="Znf_C2H2_type"/>
</dbReference>
<keyword evidence="1" id="KW-0863">Zinc-finger</keyword>
<name>A0A9P6PSI6_9FUNG</name>
<dbReference type="SMART" id="SM00355">
    <property type="entry name" value="ZnF_C2H2"/>
    <property type="match status" value="2"/>
</dbReference>